<feature type="chain" id="PRO_5032609324" description="Concanavalin A-like lectin/glucanase superfamily protein" evidence="1">
    <location>
        <begin position="24"/>
        <end position="426"/>
    </location>
</feature>
<gene>
    <name evidence="2" type="ORF">FHW12_001879</name>
</gene>
<dbReference type="AlphaFoldDB" id="A0A839EV97"/>
<accession>A0A839EV97</accession>
<proteinExistence type="predicted"/>
<dbReference type="EMBL" id="JACGXL010000002">
    <property type="protein sequence ID" value="MBA8887665.1"/>
    <property type="molecule type" value="Genomic_DNA"/>
</dbReference>
<evidence type="ECO:0000256" key="1">
    <source>
        <dbReference type="SAM" id="SignalP"/>
    </source>
</evidence>
<dbReference type="Pfam" id="PF13385">
    <property type="entry name" value="Laminin_G_3"/>
    <property type="match status" value="1"/>
</dbReference>
<keyword evidence="1" id="KW-0732">Signal</keyword>
<dbReference type="InterPro" id="IPR013320">
    <property type="entry name" value="ConA-like_dom_sf"/>
</dbReference>
<evidence type="ECO:0008006" key="4">
    <source>
        <dbReference type="Google" id="ProtNLM"/>
    </source>
</evidence>
<evidence type="ECO:0000313" key="2">
    <source>
        <dbReference type="EMBL" id="MBA8887665.1"/>
    </source>
</evidence>
<dbReference type="SUPFAM" id="SSF49899">
    <property type="entry name" value="Concanavalin A-like lectins/glucanases"/>
    <property type="match status" value="1"/>
</dbReference>
<dbReference type="Proteomes" id="UP000550401">
    <property type="component" value="Unassembled WGS sequence"/>
</dbReference>
<dbReference type="RefSeq" id="WP_182530713.1">
    <property type="nucleotide sequence ID" value="NZ_JACGXL010000002.1"/>
</dbReference>
<dbReference type="Gene3D" id="2.60.120.200">
    <property type="match status" value="1"/>
</dbReference>
<protein>
    <recommendedName>
        <fullName evidence="4">Concanavalin A-like lectin/glucanase superfamily protein</fullName>
    </recommendedName>
</protein>
<organism evidence="2 3">
    <name type="scientific">Dokdonella fugitiva</name>
    <dbReference type="NCBI Taxonomy" id="328517"/>
    <lineage>
        <taxon>Bacteria</taxon>
        <taxon>Pseudomonadati</taxon>
        <taxon>Pseudomonadota</taxon>
        <taxon>Gammaproteobacteria</taxon>
        <taxon>Lysobacterales</taxon>
        <taxon>Rhodanobacteraceae</taxon>
        <taxon>Dokdonella</taxon>
    </lineage>
</organism>
<keyword evidence="3" id="KW-1185">Reference proteome</keyword>
<reference evidence="2 3" key="1">
    <citation type="submission" date="2020-07" db="EMBL/GenBank/DDBJ databases">
        <title>Genomic Encyclopedia of Type Strains, Phase IV (KMG-V): Genome sequencing to study the core and pangenomes of soil and plant-associated prokaryotes.</title>
        <authorList>
            <person name="Whitman W."/>
        </authorList>
    </citation>
    <scope>NUCLEOTIDE SEQUENCE [LARGE SCALE GENOMIC DNA]</scope>
    <source>
        <strain evidence="2 3">RH2WT43</strain>
    </source>
</reference>
<comment type="caution">
    <text evidence="2">The sequence shown here is derived from an EMBL/GenBank/DDBJ whole genome shotgun (WGS) entry which is preliminary data.</text>
</comment>
<name>A0A839EV97_9GAMM</name>
<sequence>MFRLHLLLPPALVLLAFAPIAPAQTCVTPPPGRVYWLAADGDVDDRAHFYNGTVGGDVPFVPGKVGEAVRFDSDEDFIATDVTDDEQKALENTFTWELWARPTEATPDCPEGAEGNCSGSAQRFAIFPLHGDFNDDAGVGLVIGTNAICVSEHASFHVPCLLRYDTTITDWTHIAVVMEDRTPRLYVNGTLVRTGVQSARTHAYASWNTIGSGRGLGRFRGDLDEVSLYDRALTDAEILGIFAAGSAGKCKPDCASEHHDDAFEHAQVTATSGILSSIPDGLFGAANATPEVDSLLFQDNMPDGFSHSIEWRTAAPFELDHFALSAFAGQPPTFVRAFRDFKLFARDIGTGQFVAVYDSPVRTPYPVVGADYRLHRCANLRPRLAQEFRAQFVQHGEGPFFGPRVMELDGFAPDFIFADGLDPDAE</sequence>
<evidence type="ECO:0000313" key="3">
    <source>
        <dbReference type="Proteomes" id="UP000550401"/>
    </source>
</evidence>
<feature type="signal peptide" evidence="1">
    <location>
        <begin position="1"/>
        <end position="23"/>
    </location>
</feature>